<reference evidence="1 2" key="1">
    <citation type="submission" date="2018-02" db="EMBL/GenBank/DDBJ databases">
        <title>Genomic Encyclopedia of Archaeal and Bacterial Type Strains, Phase II (KMG-II): from individual species to whole genera.</title>
        <authorList>
            <person name="Goeker M."/>
        </authorList>
    </citation>
    <scope>NUCLEOTIDE SEQUENCE [LARGE SCALE GENOMIC DNA]</scope>
    <source>
        <strain evidence="1 2">DSM 22857</strain>
    </source>
</reference>
<dbReference type="SUPFAM" id="SSF54285">
    <property type="entry name" value="MoaD/ThiS"/>
    <property type="match status" value="1"/>
</dbReference>
<dbReference type="CDD" id="cd00565">
    <property type="entry name" value="Ubl_ThiS"/>
    <property type="match status" value="1"/>
</dbReference>
<dbReference type="PANTHER" id="PTHR34472">
    <property type="entry name" value="SULFUR CARRIER PROTEIN THIS"/>
    <property type="match status" value="1"/>
</dbReference>
<keyword evidence="2" id="KW-1185">Reference proteome</keyword>
<gene>
    <name evidence="1" type="ORF">CLV92_10577</name>
</gene>
<dbReference type="Pfam" id="PF02597">
    <property type="entry name" value="ThiS"/>
    <property type="match status" value="1"/>
</dbReference>
<dbReference type="NCBIfam" id="TIGR01683">
    <property type="entry name" value="thiS"/>
    <property type="match status" value="1"/>
</dbReference>
<dbReference type="InterPro" id="IPR003749">
    <property type="entry name" value="ThiS/MoaD-like"/>
</dbReference>
<dbReference type="InterPro" id="IPR016155">
    <property type="entry name" value="Mopterin_synth/thiamin_S_b"/>
</dbReference>
<dbReference type="PANTHER" id="PTHR34472:SF1">
    <property type="entry name" value="SULFUR CARRIER PROTEIN THIS"/>
    <property type="match status" value="1"/>
</dbReference>
<evidence type="ECO:0000313" key="2">
    <source>
        <dbReference type="Proteomes" id="UP000239485"/>
    </source>
</evidence>
<sequence>MAETTGTAAAVRFHLNGEPRDAGAGTTVADVVTDLLRVAADGERTQGIAVAVDDEVVPRGRWSERRIGDGERVEVLGAVAGG</sequence>
<dbReference type="AlphaFoldDB" id="A0A2S6IP45"/>
<accession>A0A2S6IP45</accession>
<dbReference type="InterPro" id="IPR012675">
    <property type="entry name" value="Beta-grasp_dom_sf"/>
</dbReference>
<comment type="caution">
    <text evidence="1">The sequence shown here is derived from an EMBL/GenBank/DDBJ whole genome shotgun (WGS) entry which is preliminary data.</text>
</comment>
<name>A0A2S6IP45_9ACTN</name>
<dbReference type="Proteomes" id="UP000239485">
    <property type="component" value="Unassembled WGS sequence"/>
</dbReference>
<dbReference type="OrthoDB" id="9156098at2"/>
<protein>
    <submittedName>
        <fullName evidence="1">Sulfur carrier protein</fullName>
    </submittedName>
</protein>
<dbReference type="EMBL" id="PTJD01000005">
    <property type="protein sequence ID" value="PPK95978.1"/>
    <property type="molecule type" value="Genomic_DNA"/>
</dbReference>
<dbReference type="InterPro" id="IPR010035">
    <property type="entry name" value="Thi_S"/>
</dbReference>
<proteinExistence type="predicted"/>
<dbReference type="RefSeq" id="WP_104432369.1">
    <property type="nucleotide sequence ID" value="NZ_PTJD01000005.1"/>
</dbReference>
<evidence type="ECO:0000313" key="1">
    <source>
        <dbReference type="EMBL" id="PPK95978.1"/>
    </source>
</evidence>
<dbReference type="Gene3D" id="3.10.20.30">
    <property type="match status" value="1"/>
</dbReference>
<organism evidence="1 2">
    <name type="scientific">Kineococcus xinjiangensis</name>
    <dbReference type="NCBI Taxonomy" id="512762"/>
    <lineage>
        <taxon>Bacteria</taxon>
        <taxon>Bacillati</taxon>
        <taxon>Actinomycetota</taxon>
        <taxon>Actinomycetes</taxon>
        <taxon>Kineosporiales</taxon>
        <taxon>Kineosporiaceae</taxon>
        <taxon>Kineococcus</taxon>
    </lineage>
</organism>